<sequence>SLGIVKPKIVDRIIIRQRDSKEVEEAIAKKDSVVNQLDLFEEKKDLYILPVRIMIEFSCNDSNCTGHKMSILDWEFGQLYRNVIKSVDWQKKIKSKILDEIFAENRDTRIILGNMVSHPQTFSVLGFFWPPKRQGRQVQLFT</sequence>
<feature type="non-terminal residue" evidence="1">
    <location>
        <position position="1"/>
    </location>
</feature>
<dbReference type="AlphaFoldDB" id="X0WN08"/>
<gene>
    <name evidence="1" type="ORF">S01H1_73827</name>
</gene>
<protein>
    <submittedName>
        <fullName evidence="1">Uncharacterized protein</fullName>
    </submittedName>
</protein>
<reference evidence="1" key="1">
    <citation type="journal article" date="2014" name="Front. Microbiol.">
        <title>High frequency of phylogenetically diverse reductive dehalogenase-homologous genes in deep subseafloor sedimentary metagenomes.</title>
        <authorList>
            <person name="Kawai M."/>
            <person name="Futagami T."/>
            <person name="Toyoda A."/>
            <person name="Takaki Y."/>
            <person name="Nishi S."/>
            <person name="Hori S."/>
            <person name="Arai W."/>
            <person name="Tsubouchi T."/>
            <person name="Morono Y."/>
            <person name="Uchiyama I."/>
            <person name="Ito T."/>
            <person name="Fujiyama A."/>
            <person name="Inagaki F."/>
            <person name="Takami H."/>
        </authorList>
    </citation>
    <scope>NUCLEOTIDE SEQUENCE</scope>
    <source>
        <strain evidence="1">Expedition CK06-06</strain>
    </source>
</reference>
<proteinExistence type="predicted"/>
<dbReference type="EMBL" id="BARS01049350">
    <property type="protein sequence ID" value="GAG31990.1"/>
    <property type="molecule type" value="Genomic_DNA"/>
</dbReference>
<name>X0WN08_9ZZZZ</name>
<comment type="caution">
    <text evidence="1">The sequence shown here is derived from an EMBL/GenBank/DDBJ whole genome shotgun (WGS) entry which is preliminary data.</text>
</comment>
<organism evidence="1">
    <name type="scientific">marine sediment metagenome</name>
    <dbReference type="NCBI Taxonomy" id="412755"/>
    <lineage>
        <taxon>unclassified sequences</taxon>
        <taxon>metagenomes</taxon>
        <taxon>ecological metagenomes</taxon>
    </lineage>
</organism>
<accession>X0WN08</accession>
<evidence type="ECO:0000313" key="1">
    <source>
        <dbReference type="EMBL" id="GAG31990.1"/>
    </source>
</evidence>